<dbReference type="Pfam" id="PF13531">
    <property type="entry name" value="SBP_bac_11"/>
    <property type="match status" value="1"/>
</dbReference>
<dbReference type="Gene3D" id="3.40.190.10">
    <property type="entry name" value="Periplasmic binding protein-like II"/>
    <property type="match status" value="2"/>
</dbReference>
<dbReference type="PANTHER" id="PTHR30632:SF0">
    <property type="entry name" value="SULFATE-BINDING PROTEIN"/>
    <property type="match status" value="1"/>
</dbReference>
<accession>A0A941GYW5</accession>
<organism evidence="1 2">
    <name type="scientific">Gomphosphaeria aponina SAG 52.96 = DSM 107014</name>
    <dbReference type="NCBI Taxonomy" id="1521640"/>
    <lineage>
        <taxon>Bacteria</taxon>
        <taxon>Bacillati</taxon>
        <taxon>Cyanobacteriota</taxon>
        <taxon>Cyanophyceae</taxon>
        <taxon>Oscillatoriophycideae</taxon>
        <taxon>Chroococcales</taxon>
        <taxon>Gomphosphaeriaceae</taxon>
        <taxon>Gomphosphaeria</taxon>
    </lineage>
</organism>
<evidence type="ECO:0000313" key="2">
    <source>
        <dbReference type="Proteomes" id="UP000767446"/>
    </source>
</evidence>
<dbReference type="GO" id="GO:0030973">
    <property type="term" value="F:molybdate ion binding"/>
    <property type="evidence" value="ECO:0007669"/>
    <property type="project" value="TreeGrafter"/>
</dbReference>
<reference evidence="1" key="1">
    <citation type="submission" date="2021-02" db="EMBL/GenBank/DDBJ databases">
        <title>Metagenome analyses of Stigonema ocellatum DSM 106950, Chlorogloea purpurea SAG 13.99 and Gomphosphaeria aponina DSM 107014.</title>
        <authorList>
            <person name="Marter P."/>
            <person name="Huang S."/>
        </authorList>
    </citation>
    <scope>NUCLEOTIDE SEQUENCE</scope>
    <source>
        <strain evidence="1">JP213</strain>
    </source>
</reference>
<protein>
    <submittedName>
        <fullName evidence="1">Substrate-binding domain-containing protein</fullName>
    </submittedName>
</protein>
<gene>
    <name evidence="1" type="ORF">DSM107014_14360</name>
</gene>
<comment type="caution">
    <text evidence="1">The sequence shown here is derived from an EMBL/GenBank/DDBJ whole genome shotgun (WGS) entry which is preliminary data.</text>
</comment>
<name>A0A941GYW5_9CHRO</name>
<sequence>MKNQLKKTLTSLAIILASLGLTYVPIPGLETNLVVLSGTELEEPLKALEQKFEAENPNINLELKFQGSQDIVNNYIDQKNDFTPTVLIPASGEILAELNTRWVASENSEAFYNQPQPIAKTMLVGIAWPDRGKVIFPTGRFEWKNIQQAMIKRNWGDLGGDATWGSFDFVTTDPTRSNSGQLTLGLWAISELGGSQLNSSNLNTPAVQDLFSLVKRSLYQPPRSTDILLQEFIARGPNDADVATVYESIALYRWSQASTTQGKAYQIYYLDPTIETVATAAIVRRDIDNGEAKAASKFLDFLTQPEQQEVFVQYGYRPVLGGIKLDSVANSPWSQNIPGVEIDPGVTVLPPLDTQVLGDIQRLWERGN</sequence>
<proteinExistence type="predicted"/>
<dbReference type="SUPFAM" id="SSF53850">
    <property type="entry name" value="Periplasmic binding protein-like II"/>
    <property type="match status" value="1"/>
</dbReference>
<dbReference type="GO" id="GO:0015689">
    <property type="term" value="P:molybdate ion transport"/>
    <property type="evidence" value="ECO:0007669"/>
    <property type="project" value="TreeGrafter"/>
</dbReference>
<evidence type="ECO:0000313" key="1">
    <source>
        <dbReference type="EMBL" id="MBR8829058.1"/>
    </source>
</evidence>
<dbReference type="PANTHER" id="PTHR30632">
    <property type="entry name" value="MOLYBDATE-BINDING PERIPLASMIC PROTEIN"/>
    <property type="match status" value="1"/>
</dbReference>
<dbReference type="AlphaFoldDB" id="A0A941GYW5"/>
<dbReference type="EMBL" id="JADQBC010000104">
    <property type="protein sequence ID" value="MBR8829058.1"/>
    <property type="molecule type" value="Genomic_DNA"/>
</dbReference>
<dbReference type="InterPro" id="IPR050682">
    <property type="entry name" value="ModA/WtpA"/>
</dbReference>
<dbReference type="Proteomes" id="UP000767446">
    <property type="component" value="Unassembled WGS sequence"/>
</dbReference>